<dbReference type="eggNOG" id="ENOG502S3VD">
    <property type="taxonomic scope" value="Eukaryota"/>
</dbReference>
<dbReference type="Proteomes" id="UP000053841">
    <property type="component" value="Unassembled WGS sequence"/>
</dbReference>
<evidence type="ECO:0008006" key="4">
    <source>
        <dbReference type="Google" id="ProtNLM"/>
    </source>
</evidence>
<dbReference type="Pfam" id="PF07103">
    <property type="entry name" value="DUF1365"/>
    <property type="match status" value="1"/>
</dbReference>
<sequence length="663" mass="76425">MFALLFAWHIRQQLLERVVGLWENLGVNQEYTLYNAYGAATVLALLLSILPRALRSRNSTAPESSNGTVQRSEVEAPKPRIFPCQTTHARVFPKRHAFAYSYLQCGYPIVCSGAQQNDTEFPSGEDRYLGSWWLRVRAEDYLERGDGELGFYQKLRKYLKTQHVADSEWEYAYLVTAPRFFGYSFNPVSFWYIYDRDNELKRMVLEVNNTFGERRMYLLDGSSPSSPPHKSDSQQSSADEGSEIELANASKSKFTDVWMKDFHVSPFNSRKGSYALKAQNPFPTVDHEDPRIDNTITLKSSKDHGKLVARLFSTGKSLDPDQLGFFGTARFVLSWWWVGLVTFPRILREAGKLFFKRKLHVWFRPEVQTSSIGRLPTSTEIALEEVFRGYLYKLVNETEYPFCITFKSSIPGTQCRLISTTRVLEPERPQQDMEIRVLTPAFYSRLVHYTYTSEAIDRECVFTDERNRTLWLCRPKLLPFLLSDQSSICIEGDDMAPVKRGYFDELRWVLLRKLRCPPPDPAYSVTPQSSNIQVDDIRSRPYSELDQFVRSHVGQKHAGKYRRAVTKLFLAQRFCFGFSEVVDLVDLVVRILLCYLAVLQMGTWSDSWAGSESAKCILALAQRKDWSACFDARGSDDFNWWWLAKSAFLVHAPHAYGLLKGYS</sequence>
<reference evidence="2 3" key="1">
    <citation type="journal article" date="2013" name="PLoS Genet.">
        <title>Comparative genome structure, secondary metabolite, and effector coding capacity across Cochliobolus pathogens.</title>
        <authorList>
            <person name="Condon B.J."/>
            <person name="Leng Y."/>
            <person name="Wu D."/>
            <person name="Bushley K.E."/>
            <person name="Ohm R.A."/>
            <person name="Otillar R."/>
            <person name="Martin J."/>
            <person name="Schackwitz W."/>
            <person name="Grimwood J."/>
            <person name="MohdZainudin N."/>
            <person name="Xue C."/>
            <person name="Wang R."/>
            <person name="Manning V.A."/>
            <person name="Dhillon B."/>
            <person name="Tu Z.J."/>
            <person name="Steffenson B.J."/>
            <person name="Salamov A."/>
            <person name="Sun H."/>
            <person name="Lowry S."/>
            <person name="LaButti K."/>
            <person name="Han J."/>
            <person name="Copeland A."/>
            <person name="Lindquist E."/>
            <person name="Barry K."/>
            <person name="Schmutz J."/>
            <person name="Baker S.E."/>
            <person name="Ciuffetti L.M."/>
            <person name="Grigoriev I.V."/>
            <person name="Zhong S."/>
            <person name="Turgeon B.G."/>
        </authorList>
    </citation>
    <scope>NUCLEOTIDE SEQUENCE [LARGE SCALE GENOMIC DNA]</scope>
    <source>
        <strain evidence="2 3">26-R-13</strain>
    </source>
</reference>
<dbReference type="EMBL" id="KI964810">
    <property type="protein sequence ID" value="EUC28484.1"/>
    <property type="molecule type" value="Genomic_DNA"/>
</dbReference>
<dbReference type="RefSeq" id="XP_007717208.1">
    <property type="nucleotide sequence ID" value="XM_007719018.1"/>
</dbReference>
<dbReference type="KEGG" id="bze:COCCADRAFT_109024"/>
<proteinExistence type="predicted"/>
<dbReference type="AlphaFoldDB" id="W6Y0G6"/>
<dbReference type="OrthoDB" id="3340520at2759"/>
<dbReference type="HOGENOM" id="CLU_020424_0_0_1"/>
<dbReference type="InterPro" id="IPR010775">
    <property type="entry name" value="DUF1365"/>
</dbReference>
<dbReference type="PANTHER" id="PTHR33973:SF4">
    <property type="entry name" value="OS07G0153300 PROTEIN"/>
    <property type="match status" value="1"/>
</dbReference>
<name>W6Y0G6_COCC2</name>
<protein>
    <recommendedName>
        <fullName evidence="4">DUF1365-domain-containing protein</fullName>
    </recommendedName>
</protein>
<gene>
    <name evidence="2" type="ORF">COCCADRAFT_109024</name>
</gene>
<dbReference type="PANTHER" id="PTHR33973">
    <property type="entry name" value="OS07G0153300 PROTEIN"/>
    <property type="match status" value="1"/>
</dbReference>
<evidence type="ECO:0000256" key="1">
    <source>
        <dbReference type="SAM" id="MobiDB-lite"/>
    </source>
</evidence>
<accession>W6Y0G6</accession>
<feature type="region of interest" description="Disordered" evidence="1">
    <location>
        <begin position="218"/>
        <end position="242"/>
    </location>
</feature>
<dbReference type="GeneID" id="19143830"/>
<evidence type="ECO:0000313" key="2">
    <source>
        <dbReference type="EMBL" id="EUC28484.1"/>
    </source>
</evidence>
<evidence type="ECO:0000313" key="3">
    <source>
        <dbReference type="Proteomes" id="UP000053841"/>
    </source>
</evidence>
<organism evidence="2 3">
    <name type="scientific">Cochliobolus carbonum (strain 26-R-13)</name>
    <name type="common">Maize leaf spot fungus</name>
    <name type="synonym">Bipolaris zeicola</name>
    <dbReference type="NCBI Taxonomy" id="930089"/>
    <lineage>
        <taxon>Eukaryota</taxon>
        <taxon>Fungi</taxon>
        <taxon>Dikarya</taxon>
        <taxon>Ascomycota</taxon>
        <taxon>Pezizomycotina</taxon>
        <taxon>Dothideomycetes</taxon>
        <taxon>Pleosporomycetidae</taxon>
        <taxon>Pleosporales</taxon>
        <taxon>Pleosporineae</taxon>
        <taxon>Pleosporaceae</taxon>
        <taxon>Bipolaris</taxon>
    </lineage>
</organism>
<keyword evidence="3" id="KW-1185">Reference proteome</keyword>